<keyword evidence="2" id="KW-1185">Reference proteome</keyword>
<dbReference type="EMBL" id="JDRS01000002">
    <property type="protein sequence ID" value="KDS94210.1"/>
    <property type="molecule type" value="Genomic_DNA"/>
</dbReference>
<protein>
    <recommendedName>
        <fullName evidence="3">Head-to-tail stopper</fullName>
    </recommendedName>
</protein>
<evidence type="ECO:0000313" key="2">
    <source>
        <dbReference type="Proteomes" id="UP000030182"/>
    </source>
</evidence>
<proteinExistence type="predicted"/>
<dbReference type="Proteomes" id="UP000030182">
    <property type="component" value="Unassembled WGS sequence"/>
</dbReference>
<gene>
    <name evidence="1" type="ORF">DHOM_02910</name>
</gene>
<comment type="caution">
    <text evidence="1">The sequence shown here is derived from an EMBL/GenBank/DDBJ whole genome shotgun (WGS) entry which is preliminary data.</text>
</comment>
<organism evidence="1 2">
    <name type="scientific">Dermabacter hominis 1368</name>
    <dbReference type="NCBI Taxonomy" id="1450519"/>
    <lineage>
        <taxon>Bacteria</taxon>
        <taxon>Bacillati</taxon>
        <taxon>Actinomycetota</taxon>
        <taxon>Actinomycetes</taxon>
        <taxon>Micrococcales</taxon>
        <taxon>Dermabacteraceae</taxon>
        <taxon>Dermabacter</taxon>
    </lineage>
</organism>
<sequence length="112" mass="12181">MLGIIGETVTVQRFAGATRNAHGQSVASYAPPETVSGVGVDIPDVSEPRDGTTANVRFDYRLFFPPGMTIGARDRVTVRGHECEVEQAGEPLPNFFTGSMFRTEVTVRRVSH</sequence>
<accession>A0ABR4SLZ4</accession>
<evidence type="ECO:0000313" key="1">
    <source>
        <dbReference type="EMBL" id="KDS94210.1"/>
    </source>
</evidence>
<name>A0ABR4SLZ4_9MICO</name>
<evidence type="ECO:0008006" key="3">
    <source>
        <dbReference type="Google" id="ProtNLM"/>
    </source>
</evidence>
<reference evidence="1 2" key="1">
    <citation type="submission" date="2014-01" db="EMBL/GenBank/DDBJ databases">
        <title>Draft genome sequence of the multidrug-resistant clinical isolate Dermabacter hominis 1368.</title>
        <authorList>
            <person name="Albersmeier A."/>
            <person name="Bomholt C."/>
            <person name="Glaub A."/>
            <person name="Ruckert C."/>
            <person name="Soriano F."/>
            <person name="Fernandez-Natal I."/>
            <person name="Tauch A."/>
        </authorList>
    </citation>
    <scope>NUCLEOTIDE SEQUENCE [LARGE SCALE GENOMIC DNA]</scope>
    <source>
        <strain evidence="1 2">1368</strain>
    </source>
</reference>